<dbReference type="InterPro" id="IPR001647">
    <property type="entry name" value="HTH_TetR"/>
</dbReference>
<sequence>MPNARARLSRDQWIDAAFQALTSHGPDAVAVEKVARTLGSTKGSFYWHFANRDELLQAALGRWEVLATERLISSVESSGEPAEVRLRRLVDSVTTGLAGRRAELELLAGIGHPLVSAAVRRVTERRVTYIVTLLVDLGMDRQKAEHRGVLAYSMYLGQMQLVHSAPDVVPGSGADAQALADEFVNMVLAR</sequence>
<dbReference type="RefSeq" id="WP_039973149.1">
    <property type="nucleotide sequence ID" value="NZ_AP023172.1"/>
</dbReference>
<dbReference type="Gene3D" id="1.10.357.10">
    <property type="entry name" value="Tetracycline Repressor, domain 2"/>
    <property type="match status" value="1"/>
</dbReference>
<evidence type="ECO:0000313" key="2">
    <source>
        <dbReference type="EMBL" id="PCK28231.1"/>
    </source>
</evidence>
<comment type="caution">
    <text evidence="2">The sequence shown here is derived from an EMBL/GenBank/DDBJ whole genome shotgun (WGS) entry which is preliminary data.</text>
</comment>
<evidence type="ECO:0000313" key="3">
    <source>
        <dbReference type="Proteomes" id="UP000230886"/>
    </source>
</evidence>
<accession>A0A2A5JGY5</accession>
<dbReference type="AlphaFoldDB" id="A0A2A5JGY5"/>
<proteinExistence type="predicted"/>
<dbReference type="EMBL" id="NOVD01000003">
    <property type="protein sequence ID" value="PCK28231.1"/>
    <property type="molecule type" value="Genomic_DNA"/>
</dbReference>
<dbReference type="PANTHER" id="PTHR30055:SF239">
    <property type="entry name" value="TRANSCRIPTIONAL REGULATORY PROTEIN"/>
    <property type="match status" value="1"/>
</dbReference>
<dbReference type="PANTHER" id="PTHR30055">
    <property type="entry name" value="HTH-TYPE TRANSCRIPTIONAL REGULATOR RUTR"/>
    <property type="match status" value="1"/>
</dbReference>
<protein>
    <submittedName>
        <fullName evidence="2">TetR/AcrR family transcriptional regulator</fullName>
    </submittedName>
</protein>
<accession>A0A4S5EIZ3</accession>
<dbReference type="InterPro" id="IPR009057">
    <property type="entry name" value="Homeodomain-like_sf"/>
</dbReference>
<dbReference type="SUPFAM" id="SSF46689">
    <property type="entry name" value="Homeodomain-like"/>
    <property type="match status" value="1"/>
</dbReference>
<organism evidence="2 3">
    <name type="scientific">Rhodococcus qingshengii</name>
    <dbReference type="NCBI Taxonomy" id="334542"/>
    <lineage>
        <taxon>Bacteria</taxon>
        <taxon>Bacillati</taxon>
        <taxon>Actinomycetota</taxon>
        <taxon>Actinomycetes</taxon>
        <taxon>Mycobacteriales</taxon>
        <taxon>Nocardiaceae</taxon>
        <taxon>Rhodococcus</taxon>
        <taxon>Rhodococcus erythropolis group</taxon>
    </lineage>
</organism>
<dbReference type="Proteomes" id="UP000230886">
    <property type="component" value="Unassembled WGS sequence"/>
</dbReference>
<gene>
    <name evidence="2" type="ORF">CHR55_07340</name>
</gene>
<dbReference type="GeneID" id="64143487"/>
<dbReference type="PRINTS" id="PR00455">
    <property type="entry name" value="HTHTETR"/>
</dbReference>
<dbReference type="Pfam" id="PF00440">
    <property type="entry name" value="TetR_N"/>
    <property type="match status" value="1"/>
</dbReference>
<dbReference type="Gene3D" id="1.10.10.60">
    <property type="entry name" value="Homeodomain-like"/>
    <property type="match status" value="1"/>
</dbReference>
<dbReference type="InterPro" id="IPR050109">
    <property type="entry name" value="HTH-type_TetR-like_transc_reg"/>
</dbReference>
<reference evidence="2 3" key="1">
    <citation type="submission" date="2017-07" db="EMBL/GenBank/DDBJ databases">
        <title>Draft sequence of Rhodococcus enclensis 23b-28.</title>
        <authorList>
            <person name="Besaury L."/>
            <person name="Sancelme M."/>
            <person name="Amato P."/>
            <person name="Lallement A."/>
            <person name="Delort A.-M."/>
        </authorList>
    </citation>
    <scope>NUCLEOTIDE SEQUENCE [LARGE SCALE GENOMIC DNA]</scope>
    <source>
        <strain evidence="2 3">23b-28</strain>
    </source>
</reference>
<dbReference type="GO" id="GO:0003700">
    <property type="term" value="F:DNA-binding transcription factor activity"/>
    <property type="evidence" value="ECO:0007669"/>
    <property type="project" value="TreeGrafter"/>
</dbReference>
<dbReference type="GO" id="GO:0000976">
    <property type="term" value="F:transcription cis-regulatory region binding"/>
    <property type="evidence" value="ECO:0007669"/>
    <property type="project" value="TreeGrafter"/>
</dbReference>
<evidence type="ECO:0000256" key="1">
    <source>
        <dbReference type="ARBA" id="ARBA00023125"/>
    </source>
</evidence>
<name>A0A2A5JGY5_RHOSG</name>
<keyword evidence="1" id="KW-0238">DNA-binding</keyword>
<dbReference type="PROSITE" id="PS50977">
    <property type="entry name" value="HTH_TETR_2"/>
    <property type="match status" value="1"/>
</dbReference>